<protein>
    <submittedName>
        <fullName evidence="1">Uncharacterized protein</fullName>
    </submittedName>
</protein>
<dbReference type="EMBL" id="LAZR01061454">
    <property type="protein sequence ID" value="KKK63550.1"/>
    <property type="molecule type" value="Genomic_DNA"/>
</dbReference>
<reference evidence="1" key="1">
    <citation type="journal article" date="2015" name="Nature">
        <title>Complex archaea that bridge the gap between prokaryotes and eukaryotes.</title>
        <authorList>
            <person name="Spang A."/>
            <person name="Saw J.H."/>
            <person name="Jorgensen S.L."/>
            <person name="Zaremba-Niedzwiedzka K."/>
            <person name="Martijn J."/>
            <person name="Lind A.E."/>
            <person name="van Eijk R."/>
            <person name="Schleper C."/>
            <person name="Guy L."/>
            <person name="Ettema T.J."/>
        </authorList>
    </citation>
    <scope>NUCLEOTIDE SEQUENCE</scope>
</reference>
<accession>A0A0F8XQU3</accession>
<name>A0A0F8XQU3_9ZZZZ</name>
<sequence length="148" mass="16839">MVEEEKEAGVSAFTCARCVVCMVPFPTFKPALTADEKAARTVRRKEREERKAAIADGTYVQPKSRQDLGFGRGWHKKVRFKTGANGKTEYYSKGEKITRKEYDRLGRGLRKADKEKKQSSFGRGWHFKAVFIAANGDRYEKGKLVKKA</sequence>
<proteinExistence type="predicted"/>
<dbReference type="AlphaFoldDB" id="A0A0F8XQU3"/>
<gene>
    <name evidence="1" type="ORF">LCGC14_2993170</name>
</gene>
<evidence type="ECO:0000313" key="1">
    <source>
        <dbReference type="EMBL" id="KKK63550.1"/>
    </source>
</evidence>
<comment type="caution">
    <text evidence="1">The sequence shown here is derived from an EMBL/GenBank/DDBJ whole genome shotgun (WGS) entry which is preliminary data.</text>
</comment>
<organism evidence="1">
    <name type="scientific">marine sediment metagenome</name>
    <dbReference type="NCBI Taxonomy" id="412755"/>
    <lineage>
        <taxon>unclassified sequences</taxon>
        <taxon>metagenomes</taxon>
        <taxon>ecological metagenomes</taxon>
    </lineage>
</organism>